<dbReference type="EMBL" id="LR134190">
    <property type="protein sequence ID" value="VEB54428.1"/>
    <property type="molecule type" value="Genomic_DNA"/>
</dbReference>
<reference evidence="1 2" key="1">
    <citation type="submission" date="2018-12" db="EMBL/GenBank/DDBJ databases">
        <authorList>
            <consortium name="Pathogen Informatics"/>
        </authorList>
    </citation>
    <scope>NUCLEOTIDE SEQUENCE [LARGE SCALE GENOMIC DNA]</scope>
    <source>
        <strain evidence="1 2">NCTC6754</strain>
    </source>
</reference>
<dbReference type="InterPro" id="IPR017853">
    <property type="entry name" value="GH"/>
</dbReference>
<dbReference type="GO" id="GO:0008706">
    <property type="term" value="F:6-phospho-beta-glucosidase activity"/>
    <property type="evidence" value="ECO:0007669"/>
    <property type="project" value="UniProtKB-EC"/>
</dbReference>
<sequence length="32" mass="3535">MEDGDLEVLREGTCDYLGFSYYMTNAVKAEGG</sequence>
<dbReference type="AlphaFoldDB" id="A0A3S4IH10"/>
<proteinExistence type="predicted"/>
<keyword evidence="1" id="KW-0378">Hydrolase</keyword>
<evidence type="ECO:0000313" key="1">
    <source>
        <dbReference type="EMBL" id="VEB54428.1"/>
    </source>
</evidence>
<dbReference type="Proteomes" id="UP000269208">
    <property type="component" value="Chromosome"/>
</dbReference>
<evidence type="ECO:0000313" key="2">
    <source>
        <dbReference type="Proteomes" id="UP000269208"/>
    </source>
</evidence>
<dbReference type="SUPFAM" id="SSF51445">
    <property type="entry name" value="(Trans)glycosidases"/>
    <property type="match status" value="1"/>
</dbReference>
<accession>A0A3S4IH10</accession>
<organism evidence="1 2">
    <name type="scientific">Salmonella enterica I</name>
    <dbReference type="NCBI Taxonomy" id="59201"/>
    <lineage>
        <taxon>Bacteria</taxon>
        <taxon>Pseudomonadati</taxon>
        <taxon>Pseudomonadota</taxon>
        <taxon>Gammaproteobacteria</taxon>
        <taxon>Enterobacterales</taxon>
        <taxon>Enterobacteriaceae</taxon>
        <taxon>Salmonella</taxon>
    </lineage>
</organism>
<name>A0A3S4IH10_SALET</name>
<protein>
    <submittedName>
        <fullName evidence="1">6-phospho-beta-glucosidase</fullName>
        <ecNumber evidence="1">3.2.1.86</ecNumber>
    </submittedName>
</protein>
<keyword evidence="1" id="KW-0326">Glycosidase</keyword>
<dbReference type="EC" id="3.2.1.86" evidence="1"/>
<gene>
    <name evidence="1" type="primary">bglA_2</name>
    <name evidence="1" type="ORF">NCTC6754_03287</name>
</gene>